<dbReference type="EMBL" id="BKCJ011849808">
    <property type="protein sequence ID" value="GFD58198.1"/>
    <property type="molecule type" value="Genomic_DNA"/>
</dbReference>
<protein>
    <submittedName>
        <fullName evidence="1">Uncharacterized protein</fullName>
    </submittedName>
</protein>
<feature type="non-terminal residue" evidence="1">
    <location>
        <position position="1"/>
    </location>
</feature>
<accession>A0A699XJK0</accession>
<sequence length="70" mass="6948">SCAAAASRLCWVLSTPGWRKATGATVGATSGVLAVVVASPSTSASKWYLEKSCGMSGKTKDNGGAIGART</sequence>
<organism evidence="1">
    <name type="scientific">Tanacetum cinerariifolium</name>
    <name type="common">Dalmatian daisy</name>
    <name type="synonym">Chrysanthemum cinerariifolium</name>
    <dbReference type="NCBI Taxonomy" id="118510"/>
    <lineage>
        <taxon>Eukaryota</taxon>
        <taxon>Viridiplantae</taxon>
        <taxon>Streptophyta</taxon>
        <taxon>Embryophyta</taxon>
        <taxon>Tracheophyta</taxon>
        <taxon>Spermatophyta</taxon>
        <taxon>Magnoliopsida</taxon>
        <taxon>eudicotyledons</taxon>
        <taxon>Gunneridae</taxon>
        <taxon>Pentapetalae</taxon>
        <taxon>asterids</taxon>
        <taxon>campanulids</taxon>
        <taxon>Asterales</taxon>
        <taxon>Asteraceae</taxon>
        <taxon>Asteroideae</taxon>
        <taxon>Anthemideae</taxon>
        <taxon>Anthemidinae</taxon>
        <taxon>Tanacetum</taxon>
    </lineage>
</organism>
<reference evidence="1" key="1">
    <citation type="journal article" date="2019" name="Sci. Rep.">
        <title>Draft genome of Tanacetum cinerariifolium, the natural source of mosquito coil.</title>
        <authorList>
            <person name="Yamashiro T."/>
            <person name="Shiraishi A."/>
            <person name="Satake H."/>
            <person name="Nakayama K."/>
        </authorList>
    </citation>
    <scope>NUCLEOTIDE SEQUENCE</scope>
</reference>
<evidence type="ECO:0000313" key="1">
    <source>
        <dbReference type="EMBL" id="GFD58198.1"/>
    </source>
</evidence>
<name>A0A699XJK0_TANCI</name>
<dbReference type="AlphaFoldDB" id="A0A699XJK0"/>
<proteinExistence type="predicted"/>
<gene>
    <name evidence="1" type="ORF">Tci_930167</name>
</gene>
<comment type="caution">
    <text evidence="1">The sequence shown here is derived from an EMBL/GenBank/DDBJ whole genome shotgun (WGS) entry which is preliminary data.</text>
</comment>